<dbReference type="PROSITE" id="PS50920">
    <property type="entry name" value="SOLCAR"/>
    <property type="match status" value="2"/>
</dbReference>
<dbReference type="GO" id="GO:0005743">
    <property type="term" value="C:mitochondrial inner membrane"/>
    <property type="evidence" value="ECO:0007669"/>
    <property type="project" value="UniProtKB-SubCell"/>
</dbReference>
<evidence type="ECO:0000313" key="23">
    <source>
        <dbReference type="Proteomes" id="UP000290572"/>
    </source>
</evidence>
<evidence type="ECO:0000256" key="20">
    <source>
        <dbReference type="PROSITE-ProRule" id="PRU00282"/>
    </source>
</evidence>
<evidence type="ECO:0000313" key="22">
    <source>
        <dbReference type="EMBL" id="RXN10441.1"/>
    </source>
</evidence>
<keyword evidence="9 20" id="KW-0472">Membrane</keyword>
<comment type="caution">
    <text evidence="22">The sequence shown here is derived from an EMBL/GenBank/DDBJ whole genome shotgun (WGS) entry which is preliminary data.</text>
</comment>
<evidence type="ECO:0000256" key="1">
    <source>
        <dbReference type="ARBA" id="ARBA00004448"/>
    </source>
</evidence>
<evidence type="ECO:0000256" key="4">
    <source>
        <dbReference type="ARBA" id="ARBA00022692"/>
    </source>
</evidence>
<evidence type="ECO:0000256" key="19">
    <source>
        <dbReference type="ARBA" id="ARBA00048998"/>
    </source>
</evidence>
<comment type="catalytic activity">
    <reaction evidence="18">
        <text>glutarate(in) + 2-oxoglutarate(out) = glutarate(out) + 2-oxoglutarate(in)</text>
        <dbReference type="Rhea" id="RHEA:71751"/>
        <dbReference type="ChEBI" id="CHEBI:16810"/>
        <dbReference type="ChEBI" id="CHEBI:30921"/>
    </reaction>
</comment>
<evidence type="ECO:0000256" key="12">
    <source>
        <dbReference type="ARBA" id="ARBA00041874"/>
    </source>
</evidence>
<keyword evidence="23" id="KW-1185">Reference proteome</keyword>
<sequence length="353" mass="38870">MDDGNDLQARRAQRPTSLHGGHFVARSLTARLSVAVEWQGGKNKIRVTKVAAGQVAPVGCLVEICLMHPLDVVKTRFQIQRGKGDPNSYKGLGDCFRTIFRTEGVYGFYKGILPPILAETPKRAVKFFTFEQYKKLLSFTPLSPAMALSVAGLGSGLTEALVVNPFEVVKVSLQAKRDSFKVQPSTFAQARTIINTDGFGLRGLNKGLTSTLGRHGVFNMIYFGFYFNVKDAIPASGASTFLQYFFKEASHSLGIRIQISDPSPGDPRLEFMRKFAIGLVSGTVSSCVNIPFDVAKSRIQGPQPVPGEIKYRSCFQTMGLVYREEGRRICIVSKANVRINAVRVGKWHSKLLI</sequence>
<dbReference type="EMBL" id="QBIY01013202">
    <property type="protein sequence ID" value="RXN10441.1"/>
    <property type="molecule type" value="Genomic_DNA"/>
</dbReference>
<evidence type="ECO:0000256" key="16">
    <source>
        <dbReference type="ARBA" id="ARBA00048303"/>
    </source>
</evidence>
<comment type="subcellular location">
    <subcellularLocation>
        <location evidence="1">Mitochondrion inner membrane</location>
        <topology evidence="1">Multi-pass membrane protein</topology>
    </subcellularLocation>
</comment>
<dbReference type="InterPro" id="IPR051752">
    <property type="entry name" value="Mito_2-oxodicarb_carrier"/>
</dbReference>
<organism evidence="22 23">
    <name type="scientific">Labeo rohita</name>
    <name type="common">Indian major carp</name>
    <name type="synonym">Cyprinus rohita</name>
    <dbReference type="NCBI Taxonomy" id="84645"/>
    <lineage>
        <taxon>Eukaryota</taxon>
        <taxon>Metazoa</taxon>
        <taxon>Chordata</taxon>
        <taxon>Craniata</taxon>
        <taxon>Vertebrata</taxon>
        <taxon>Euteleostomi</taxon>
        <taxon>Actinopterygii</taxon>
        <taxon>Neopterygii</taxon>
        <taxon>Teleostei</taxon>
        <taxon>Ostariophysi</taxon>
        <taxon>Cypriniformes</taxon>
        <taxon>Cyprinidae</taxon>
        <taxon>Labeoninae</taxon>
        <taxon>Labeonini</taxon>
        <taxon>Labeo</taxon>
    </lineage>
</organism>
<evidence type="ECO:0000256" key="13">
    <source>
        <dbReference type="ARBA" id="ARBA00046087"/>
    </source>
</evidence>
<keyword evidence="4 20" id="KW-0812">Transmembrane</keyword>
<evidence type="ECO:0000256" key="14">
    <source>
        <dbReference type="ARBA" id="ARBA00047537"/>
    </source>
</evidence>
<dbReference type="Gene3D" id="1.50.40.10">
    <property type="entry name" value="Mitochondrial carrier domain"/>
    <property type="match status" value="1"/>
</dbReference>
<evidence type="ECO:0000256" key="10">
    <source>
        <dbReference type="ARBA" id="ARBA00036018"/>
    </source>
</evidence>
<keyword evidence="24" id="KW-1267">Proteomics identification</keyword>
<gene>
    <name evidence="22" type="ORF">ROHU_010885</name>
</gene>
<evidence type="ECO:0000256" key="5">
    <source>
        <dbReference type="ARBA" id="ARBA00022737"/>
    </source>
</evidence>
<evidence type="ECO:0000256" key="7">
    <source>
        <dbReference type="ARBA" id="ARBA00022989"/>
    </source>
</evidence>
<dbReference type="PANTHER" id="PTHR46356">
    <property type="entry name" value="MITOCHONDRIAL 2-OXODICARBOXYLATE CARRIER"/>
    <property type="match status" value="1"/>
</dbReference>
<evidence type="ECO:0000256" key="9">
    <source>
        <dbReference type="ARBA" id="ARBA00023136"/>
    </source>
</evidence>
<evidence type="ECO:0000256" key="17">
    <source>
        <dbReference type="ARBA" id="ARBA00048581"/>
    </source>
</evidence>
<dbReference type="Pfam" id="PF00153">
    <property type="entry name" value="Mito_carr"/>
    <property type="match status" value="3"/>
</dbReference>
<evidence type="ECO:0000256" key="18">
    <source>
        <dbReference type="ARBA" id="ARBA00048920"/>
    </source>
</evidence>
<comment type="catalytic activity">
    <reaction evidence="10">
        <text>2-oxoadipate(in) + 2-oxoglutarate(out) = 2-oxoadipate(out) + 2-oxoglutarate(in)</text>
        <dbReference type="Rhea" id="RHEA:71739"/>
        <dbReference type="ChEBI" id="CHEBI:16810"/>
        <dbReference type="ChEBI" id="CHEBI:57499"/>
    </reaction>
</comment>
<dbReference type="InterPro" id="IPR023395">
    <property type="entry name" value="MCP_dom_sf"/>
</dbReference>
<comment type="similarity">
    <text evidence="2 21">Belongs to the mitochondrial carrier (TC 2.A.29) family.</text>
</comment>
<proteinExistence type="evidence at protein level"/>
<comment type="catalytic activity">
    <reaction evidence="16">
        <text>L-2-aminoadipate(in) + 2-oxoglutarate(out) = L-2-aminoadipate(out) + 2-oxoglutarate(in)</text>
        <dbReference type="Rhea" id="RHEA:71747"/>
        <dbReference type="ChEBI" id="CHEBI:16810"/>
        <dbReference type="ChEBI" id="CHEBI:58672"/>
    </reaction>
</comment>
<evidence type="ECO:0000256" key="6">
    <source>
        <dbReference type="ARBA" id="ARBA00022792"/>
    </source>
</evidence>
<dbReference type="SUPFAM" id="SSF103506">
    <property type="entry name" value="Mitochondrial carrier"/>
    <property type="match status" value="1"/>
</dbReference>
<keyword evidence="7" id="KW-1133">Transmembrane helix</keyword>
<reference evidence="22 23" key="1">
    <citation type="submission" date="2018-03" db="EMBL/GenBank/DDBJ databases">
        <title>Draft genome sequence of Rohu Carp (Labeo rohita).</title>
        <authorList>
            <person name="Das P."/>
            <person name="Kushwaha B."/>
            <person name="Joshi C.G."/>
            <person name="Kumar D."/>
            <person name="Nagpure N.S."/>
            <person name="Sahoo L."/>
            <person name="Das S.P."/>
            <person name="Bit A."/>
            <person name="Patnaik S."/>
            <person name="Meher P.K."/>
            <person name="Jayasankar P."/>
            <person name="Koringa P.G."/>
            <person name="Patel N.V."/>
            <person name="Hinsu A.T."/>
            <person name="Kumar R."/>
            <person name="Pandey M."/>
            <person name="Agarwal S."/>
            <person name="Srivastava S."/>
            <person name="Singh M."/>
            <person name="Iquebal M.A."/>
            <person name="Jaiswal S."/>
            <person name="Angadi U.B."/>
            <person name="Kumar N."/>
            <person name="Raza M."/>
            <person name="Shah T.M."/>
            <person name="Rai A."/>
            <person name="Jena J.K."/>
        </authorList>
    </citation>
    <scope>NUCLEOTIDE SEQUENCE [LARGE SCALE GENOMIC DNA]</scope>
    <source>
        <strain evidence="22">DASCIFA01</strain>
        <tissue evidence="22">Testis</tissue>
    </source>
</reference>
<evidence type="ECO:0000256" key="3">
    <source>
        <dbReference type="ARBA" id="ARBA00022448"/>
    </source>
</evidence>
<evidence type="ECO:0007829" key="24">
    <source>
        <dbReference type="PeptideAtlas" id="A0A498LQR8"/>
    </source>
</evidence>
<feature type="repeat" description="Solcar" evidence="20">
    <location>
        <begin position="47"/>
        <end position="136"/>
    </location>
</feature>
<evidence type="ECO:0000256" key="15">
    <source>
        <dbReference type="ARBA" id="ARBA00048003"/>
    </source>
</evidence>
<comment type="catalytic activity">
    <reaction evidence="19">
        <text>hexanedioate(in) + 2-oxoglutarate(out) = hexanedioate(out) + 2-oxoglutarate(in)</text>
        <dbReference type="Rhea" id="RHEA:71743"/>
        <dbReference type="ChEBI" id="CHEBI:16810"/>
        <dbReference type="ChEBI" id="CHEBI:17128"/>
    </reaction>
</comment>
<dbReference type="AlphaFoldDB" id="A0A498LQR8"/>
<comment type="catalytic activity">
    <reaction evidence="17">
        <text>2-oxoheptanedioate(in) + 2-oxoglutarate(out) = 2-oxoheptanedioate(out) + 2-oxoglutarate(in)</text>
        <dbReference type="Rhea" id="RHEA:71755"/>
        <dbReference type="ChEBI" id="CHEBI:16810"/>
        <dbReference type="ChEBI" id="CHEBI:72701"/>
    </reaction>
</comment>
<dbReference type="InterPro" id="IPR018108">
    <property type="entry name" value="MCP_transmembrane"/>
</dbReference>
<comment type="catalytic activity">
    <reaction evidence="15">
        <text>citrate(in) + 2-oxoglutarate(out) = citrate(out) + 2-oxoglutarate(in)</text>
        <dbReference type="Rhea" id="RHEA:71763"/>
        <dbReference type="ChEBI" id="CHEBI:16810"/>
        <dbReference type="ChEBI" id="CHEBI:16947"/>
    </reaction>
</comment>
<feature type="repeat" description="Solcar" evidence="20">
    <location>
        <begin position="143"/>
        <end position="232"/>
    </location>
</feature>
<evidence type="ECO:0000256" key="2">
    <source>
        <dbReference type="ARBA" id="ARBA00006375"/>
    </source>
</evidence>
<keyword evidence="3 21" id="KW-0813">Transport</keyword>
<name>A0A498LQR8_LABRO</name>
<protein>
    <recommendedName>
        <fullName evidence="11">Mitochondrial 2-oxodicarboxylate carrier</fullName>
    </recommendedName>
    <alternativeName>
        <fullName evidence="12">Solute carrier family 25 member 21</fullName>
    </alternativeName>
</protein>
<evidence type="ECO:0000256" key="21">
    <source>
        <dbReference type="RuleBase" id="RU000488"/>
    </source>
</evidence>
<comment type="function">
    <text evidence="13">Transports dicarboxylates across the inner membranes of mitochondria by a counter-exchange mechanism. Can transport 2-oxoadipate (2-oxohexanedioate), 2-oxoglutarate, adipate (hexanedioate), glutarate, and to a lesser extent, pimelate (heptanedioate), 2-oxopimelate (2-oxoheptanedioate), 2-aminoadipate (2-aminohexanedioate), oxaloacetate, and citrate. Plays a central role in catabolism of lysine, hydroxylysine, and tryptophan, by transporting common metabolite intermediates (such as 2-oxoadipate) into the mitochondria, where it is converted into acetyl-CoA and can enter the citric acid (TCA) cycle.</text>
</comment>
<dbReference type="PANTHER" id="PTHR46356:SF1">
    <property type="entry name" value="MITOCHONDRIAL 2-OXODICARBOXYLATE CARRIER"/>
    <property type="match status" value="1"/>
</dbReference>
<evidence type="ECO:0000256" key="11">
    <source>
        <dbReference type="ARBA" id="ARBA00039747"/>
    </source>
</evidence>
<keyword evidence="5" id="KW-0677">Repeat</keyword>
<keyword evidence="6" id="KW-0999">Mitochondrion inner membrane</keyword>
<evidence type="ECO:0000256" key="8">
    <source>
        <dbReference type="ARBA" id="ARBA00023128"/>
    </source>
</evidence>
<dbReference type="STRING" id="84645.A0A498LQR8"/>
<comment type="catalytic activity">
    <reaction evidence="14">
        <text>heptanedioate(in) + 2-oxoglutarate(out) = heptanedioate(out) + 2-oxoglutarate(in)</text>
        <dbReference type="Rhea" id="RHEA:71759"/>
        <dbReference type="ChEBI" id="CHEBI:16810"/>
        <dbReference type="ChEBI" id="CHEBI:36165"/>
    </reaction>
</comment>
<dbReference type="Proteomes" id="UP000290572">
    <property type="component" value="Unassembled WGS sequence"/>
</dbReference>
<keyword evidence="8" id="KW-0496">Mitochondrion</keyword>
<accession>A0A498LQR8</accession>